<accession>A0A9W7EU69</accession>
<sequence length="129" mass="14477">MKIPDSLQTLGFSAFYGCFKLVPSNIGSKDENAVVAYLSTKQVISIKRWSLPFNSDFYRFIAPFIMDDTLMTMRLVSKPWLAAVDDFIHDEIEDGAMMERCLRMLPKPNIGDGPGLASKLGKDVFENCS</sequence>
<dbReference type="EMBL" id="BLQM01000457">
    <property type="protein sequence ID" value="GMH90797.1"/>
    <property type="molecule type" value="Genomic_DNA"/>
</dbReference>
<dbReference type="Proteomes" id="UP001162640">
    <property type="component" value="Unassembled WGS sequence"/>
</dbReference>
<dbReference type="AlphaFoldDB" id="A0A9W7EU69"/>
<protein>
    <submittedName>
        <fullName evidence="1">Uncharacterized protein</fullName>
    </submittedName>
</protein>
<evidence type="ECO:0000313" key="2">
    <source>
        <dbReference type="Proteomes" id="UP001162640"/>
    </source>
</evidence>
<evidence type="ECO:0000313" key="1">
    <source>
        <dbReference type="EMBL" id="GMH90797.1"/>
    </source>
</evidence>
<reference evidence="2" key="1">
    <citation type="journal article" date="2023" name="Commun. Biol.">
        <title>Genome analysis of Parmales, the sister group of diatoms, reveals the evolutionary specialization of diatoms from phago-mixotrophs to photoautotrophs.</title>
        <authorList>
            <person name="Ban H."/>
            <person name="Sato S."/>
            <person name="Yoshikawa S."/>
            <person name="Yamada K."/>
            <person name="Nakamura Y."/>
            <person name="Ichinomiya M."/>
            <person name="Sato N."/>
            <person name="Blanc-Mathieu R."/>
            <person name="Endo H."/>
            <person name="Kuwata A."/>
            <person name="Ogata H."/>
        </authorList>
    </citation>
    <scope>NUCLEOTIDE SEQUENCE [LARGE SCALE GENOMIC DNA]</scope>
</reference>
<comment type="caution">
    <text evidence="1">The sequence shown here is derived from an EMBL/GenBank/DDBJ whole genome shotgun (WGS) entry which is preliminary data.</text>
</comment>
<proteinExistence type="predicted"/>
<dbReference type="PROSITE" id="PS51257">
    <property type="entry name" value="PROKAR_LIPOPROTEIN"/>
    <property type="match status" value="1"/>
</dbReference>
<organism evidence="1 2">
    <name type="scientific">Triparma laevis f. inornata</name>
    <dbReference type="NCBI Taxonomy" id="1714386"/>
    <lineage>
        <taxon>Eukaryota</taxon>
        <taxon>Sar</taxon>
        <taxon>Stramenopiles</taxon>
        <taxon>Ochrophyta</taxon>
        <taxon>Bolidophyceae</taxon>
        <taxon>Parmales</taxon>
        <taxon>Triparmaceae</taxon>
        <taxon>Triparma</taxon>
    </lineage>
</organism>
<gene>
    <name evidence="1" type="ORF">TL16_g11872</name>
</gene>
<name>A0A9W7EU69_9STRA</name>